<proteinExistence type="predicted"/>
<accession>A0A8J2U6N1</accession>
<organism evidence="2 3">
    <name type="scientific">Puia dinghuensis</name>
    <dbReference type="NCBI Taxonomy" id="1792502"/>
    <lineage>
        <taxon>Bacteria</taxon>
        <taxon>Pseudomonadati</taxon>
        <taxon>Bacteroidota</taxon>
        <taxon>Chitinophagia</taxon>
        <taxon>Chitinophagales</taxon>
        <taxon>Chitinophagaceae</taxon>
        <taxon>Puia</taxon>
    </lineage>
</organism>
<feature type="domain" description="Dihydroneopterin aldolase/epimerase" evidence="1">
    <location>
        <begin position="4"/>
        <end position="115"/>
    </location>
</feature>
<dbReference type="InterPro" id="IPR006157">
    <property type="entry name" value="FolB_dom"/>
</dbReference>
<comment type="caution">
    <text evidence="2">The sequence shown here is derived from an EMBL/GenBank/DDBJ whole genome shotgun (WGS) entry which is preliminary data.</text>
</comment>
<dbReference type="RefSeq" id="WP_188927614.1">
    <property type="nucleotide sequence ID" value="NZ_BMJC01000001.1"/>
</dbReference>
<dbReference type="Proteomes" id="UP000607559">
    <property type="component" value="Unassembled WGS sequence"/>
</dbReference>
<dbReference type="SMART" id="SM00905">
    <property type="entry name" value="FolB"/>
    <property type="match status" value="1"/>
</dbReference>
<evidence type="ECO:0000313" key="2">
    <source>
        <dbReference type="EMBL" id="GGA82608.1"/>
    </source>
</evidence>
<evidence type="ECO:0000259" key="1">
    <source>
        <dbReference type="SMART" id="SM00905"/>
    </source>
</evidence>
<dbReference type="EMBL" id="BMJC01000001">
    <property type="protein sequence ID" value="GGA82608.1"/>
    <property type="molecule type" value="Genomic_DNA"/>
</dbReference>
<name>A0A8J2U6N1_9BACT</name>
<dbReference type="Gene3D" id="3.30.1130.10">
    <property type="match status" value="1"/>
</dbReference>
<dbReference type="GO" id="GO:0004150">
    <property type="term" value="F:dihydroneopterin aldolase activity"/>
    <property type="evidence" value="ECO:0007669"/>
    <property type="project" value="InterPro"/>
</dbReference>
<dbReference type="SUPFAM" id="SSF55620">
    <property type="entry name" value="Tetrahydrobiopterin biosynthesis enzymes-like"/>
    <property type="match status" value="1"/>
</dbReference>
<dbReference type="AlphaFoldDB" id="A0A8J2U6N1"/>
<dbReference type="Pfam" id="PF02152">
    <property type="entry name" value="FolB"/>
    <property type="match status" value="1"/>
</dbReference>
<evidence type="ECO:0000313" key="3">
    <source>
        <dbReference type="Proteomes" id="UP000607559"/>
    </source>
</evidence>
<keyword evidence="3" id="KW-1185">Reference proteome</keyword>
<sequence>MVTVQLHNLLFSGRHGVFKEELATGNTFEVSLDVSYDESGRPFSGLDSIVNYVILFDIIKERMHQPSPLLEKIAEEIILKIRDQYPFVLEVVLSIYKLQAPIGNFQGKAGMTLRKKFTK</sequence>
<gene>
    <name evidence="2" type="ORF">GCM10011511_01980</name>
</gene>
<dbReference type="GO" id="GO:0006760">
    <property type="term" value="P:folic acid-containing compound metabolic process"/>
    <property type="evidence" value="ECO:0007669"/>
    <property type="project" value="InterPro"/>
</dbReference>
<protein>
    <recommendedName>
        <fullName evidence="1">Dihydroneopterin aldolase/epimerase domain-containing protein</fullName>
    </recommendedName>
</protein>
<dbReference type="InterPro" id="IPR043133">
    <property type="entry name" value="GTP-CH-I_C/QueF"/>
</dbReference>
<reference evidence="2" key="1">
    <citation type="journal article" date="2014" name="Int. J. Syst. Evol. Microbiol.">
        <title>Complete genome sequence of Corynebacterium casei LMG S-19264T (=DSM 44701T), isolated from a smear-ripened cheese.</title>
        <authorList>
            <consortium name="US DOE Joint Genome Institute (JGI-PGF)"/>
            <person name="Walter F."/>
            <person name="Albersmeier A."/>
            <person name="Kalinowski J."/>
            <person name="Ruckert C."/>
        </authorList>
    </citation>
    <scope>NUCLEOTIDE SEQUENCE</scope>
    <source>
        <strain evidence="2">CGMCC 1.15448</strain>
    </source>
</reference>
<reference evidence="2" key="2">
    <citation type="submission" date="2020-09" db="EMBL/GenBank/DDBJ databases">
        <authorList>
            <person name="Sun Q."/>
            <person name="Zhou Y."/>
        </authorList>
    </citation>
    <scope>NUCLEOTIDE SEQUENCE</scope>
    <source>
        <strain evidence="2">CGMCC 1.15448</strain>
    </source>
</reference>